<dbReference type="InterPro" id="IPR011765">
    <property type="entry name" value="Pept_M16_N"/>
</dbReference>
<dbReference type="PANTHER" id="PTHR11851:SF225">
    <property type="entry name" value="NON-PEPTIDASE HOMOLOG YMXG"/>
    <property type="match status" value="1"/>
</dbReference>
<dbReference type="Proteomes" id="UP000017127">
    <property type="component" value="Unassembled WGS sequence"/>
</dbReference>
<dbReference type="GO" id="GO:0046872">
    <property type="term" value="F:metal ion binding"/>
    <property type="evidence" value="ECO:0007669"/>
    <property type="project" value="InterPro"/>
</dbReference>
<dbReference type="PANTHER" id="PTHR11851">
    <property type="entry name" value="METALLOPROTEASE"/>
    <property type="match status" value="1"/>
</dbReference>
<dbReference type="PATRIC" id="fig|1348334.3.peg.2068"/>
<sequence>MQAQAKFNLRKSKRSLFGLLFATMLLIITWRSPAVASTAKHYTELDFPPLPEIQLPEYTRYQLDNGIIVYLMEDRELPLIGGTALFHTGSRYEPADQVGLASLTGEVMRTGGTADHTADELNQILEQKAAAVETGIGTTAGSAGFSALSEDLEEVFGLFAEVVQEPVFDAQKLELAKTQEKGGIARRNDSPERIAGREFQKLIYGKDSPYARTVEYQTLNNIQREDLVEFYQKYFHPKNMILGISGDFETDKMKALIAEKFGTWKPARTLEIPPEPNTNQVHQGGIYFINQPQLTQSYIEMGHIGGERNNPDYPELMVLNGVLNGFGGRLFNQIRTYQGLAYTVYGIWNANYDYPGVFIAGGQTRSDATVDFLKAVQTELSRVQREPVKPEELSYAKESTLNSFIFNFESPDQTLSRLMLYEFYDYPQDFIFDYQRQVEATTIEDIQRVAQKYLKLDKIVTLVVGNEAEIQPPLSTLDSETKITAIDISIPEPS</sequence>
<evidence type="ECO:0000259" key="2">
    <source>
        <dbReference type="Pfam" id="PF05193"/>
    </source>
</evidence>
<dbReference type="InterPro" id="IPR011249">
    <property type="entry name" value="Metalloenz_LuxS/M16"/>
</dbReference>
<reference evidence="3 4" key="1">
    <citation type="journal article" date="2013" name="Front. Microbiol.">
        <title>Comparative genomic analyses of the cyanobacterium, Lyngbya aestuarii BL J, a powerful hydrogen producer.</title>
        <authorList>
            <person name="Kothari A."/>
            <person name="Vaughn M."/>
            <person name="Garcia-Pichel F."/>
        </authorList>
    </citation>
    <scope>NUCLEOTIDE SEQUENCE [LARGE SCALE GENOMIC DNA]</scope>
    <source>
        <strain evidence="3 4">BL J</strain>
    </source>
</reference>
<evidence type="ECO:0000259" key="1">
    <source>
        <dbReference type="Pfam" id="PF00675"/>
    </source>
</evidence>
<name>U7QIY0_9CYAN</name>
<evidence type="ECO:0000313" key="4">
    <source>
        <dbReference type="Proteomes" id="UP000017127"/>
    </source>
</evidence>
<protein>
    <submittedName>
        <fullName evidence="3">Peptidase M16 inactive domain protein</fullName>
    </submittedName>
</protein>
<feature type="domain" description="Peptidase M16 C-terminal" evidence="2">
    <location>
        <begin position="221"/>
        <end position="398"/>
    </location>
</feature>
<dbReference type="Pfam" id="PF00675">
    <property type="entry name" value="Peptidase_M16"/>
    <property type="match status" value="1"/>
</dbReference>
<dbReference type="Gene3D" id="3.30.830.10">
    <property type="entry name" value="Metalloenzyme, LuxS/M16 peptidase-like"/>
    <property type="match status" value="2"/>
</dbReference>
<feature type="domain" description="Peptidase M16 N-terminal" evidence="1">
    <location>
        <begin position="86"/>
        <end position="190"/>
    </location>
</feature>
<dbReference type="EMBL" id="AUZM01000016">
    <property type="protein sequence ID" value="ERT07894.1"/>
    <property type="molecule type" value="Genomic_DNA"/>
</dbReference>
<organism evidence="3 4">
    <name type="scientific">Lyngbya aestuarii BL J</name>
    <dbReference type="NCBI Taxonomy" id="1348334"/>
    <lineage>
        <taxon>Bacteria</taxon>
        <taxon>Bacillati</taxon>
        <taxon>Cyanobacteriota</taxon>
        <taxon>Cyanophyceae</taxon>
        <taxon>Oscillatoriophycideae</taxon>
        <taxon>Oscillatoriales</taxon>
        <taxon>Microcoleaceae</taxon>
        <taxon>Lyngbya</taxon>
    </lineage>
</organism>
<gene>
    <name evidence="3" type="ORF">M595_2131</name>
</gene>
<dbReference type="Pfam" id="PF05193">
    <property type="entry name" value="Peptidase_M16_C"/>
    <property type="match status" value="1"/>
</dbReference>
<keyword evidence="4" id="KW-1185">Reference proteome</keyword>
<comment type="caution">
    <text evidence="3">The sequence shown here is derived from an EMBL/GenBank/DDBJ whole genome shotgun (WGS) entry which is preliminary data.</text>
</comment>
<dbReference type="InterPro" id="IPR050361">
    <property type="entry name" value="MPP/UQCRC_Complex"/>
</dbReference>
<dbReference type="OrthoDB" id="9811314at2"/>
<proteinExistence type="predicted"/>
<accession>U7QIY0</accession>
<evidence type="ECO:0000313" key="3">
    <source>
        <dbReference type="EMBL" id="ERT07894.1"/>
    </source>
</evidence>
<dbReference type="AlphaFoldDB" id="U7QIY0"/>
<dbReference type="InterPro" id="IPR007863">
    <property type="entry name" value="Peptidase_M16_C"/>
</dbReference>
<dbReference type="SUPFAM" id="SSF63411">
    <property type="entry name" value="LuxS/MPP-like metallohydrolase"/>
    <property type="match status" value="2"/>
</dbReference>
<dbReference type="RefSeq" id="WP_023065852.1">
    <property type="nucleotide sequence ID" value="NZ_AUZM01000016.1"/>
</dbReference>